<dbReference type="RefSeq" id="WP_207567513.1">
    <property type="nucleotide sequence ID" value="NZ_CP071446.1"/>
</dbReference>
<reference evidence="1 2" key="1">
    <citation type="submission" date="2021-03" db="EMBL/GenBank/DDBJ databases">
        <title>Thermosipho ferrireducens sp.nov., an anaerobic thermophilic iron-reducing bacterium isolated from a deep-sea hydrothermal sulfide deposits.</title>
        <authorList>
            <person name="Zeng X."/>
            <person name="Chen Y."/>
            <person name="Shao Z."/>
        </authorList>
    </citation>
    <scope>NUCLEOTIDE SEQUENCE [LARGE SCALE GENOMIC DNA]</scope>
    <source>
        <strain evidence="1 2">JL129W03</strain>
    </source>
</reference>
<name>A0ABX7SA18_9BACT</name>
<gene>
    <name evidence="1" type="ORF">JYK00_04625</name>
</gene>
<sequence length="217" mass="25806">MKKDLSNYINNNILTERFLETIQNIVSKIVHTNPYYLKTLLGKYGNKDSIIDEITNNILIKIKEKKDLFLKCEKGIEGYLYTMIKNHIVDILRKSRETYSLDKEIYDGEENMQERFIYDIGNVNPESEIIAEAFVEELNQMNIQHLCYYFYKSMYSKEILFKEKSASAKYKIVERIKKKLRELVLESGISEIEFSIAIRKFMSETCEKIRNDNMERN</sequence>
<evidence type="ECO:0000313" key="2">
    <source>
        <dbReference type="Proteomes" id="UP000671862"/>
    </source>
</evidence>
<proteinExistence type="predicted"/>
<protein>
    <submittedName>
        <fullName evidence="1">Sigma-70 family RNA polymerase sigma factor</fullName>
    </submittedName>
</protein>
<dbReference type="Proteomes" id="UP000671862">
    <property type="component" value="Chromosome"/>
</dbReference>
<dbReference type="InterPro" id="IPR013325">
    <property type="entry name" value="RNA_pol_sigma_r2"/>
</dbReference>
<evidence type="ECO:0000313" key="1">
    <source>
        <dbReference type="EMBL" id="QTA38796.1"/>
    </source>
</evidence>
<dbReference type="SUPFAM" id="SSF88946">
    <property type="entry name" value="Sigma2 domain of RNA polymerase sigma factors"/>
    <property type="match status" value="1"/>
</dbReference>
<accession>A0ABX7SA18</accession>
<keyword evidence="2" id="KW-1185">Reference proteome</keyword>
<organism evidence="1 2">
    <name type="scientific">Thermosipho ferrireducens</name>
    <dbReference type="NCBI Taxonomy" id="2571116"/>
    <lineage>
        <taxon>Bacteria</taxon>
        <taxon>Thermotogati</taxon>
        <taxon>Thermotogota</taxon>
        <taxon>Thermotogae</taxon>
        <taxon>Thermotogales</taxon>
        <taxon>Fervidobacteriaceae</taxon>
        <taxon>Thermosipho</taxon>
    </lineage>
</organism>
<dbReference type="EMBL" id="CP071446">
    <property type="protein sequence ID" value="QTA38796.1"/>
    <property type="molecule type" value="Genomic_DNA"/>
</dbReference>